<reference evidence="1 2" key="1">
    <citation type="journal article" date="2024" name="Nat. Commun.">
        <title>Phylogenomics reveals the evolutionary origins of lichenization in chlorophyte algae.</title>
        <authorList>
            <person name="Puginier C."/>
            <person name="Libourel C."/>
            <person name="Otte J."/>
            <person name="Skaloud P."/>
            <person name="Haon M."/>
            <person name="Grisel S."/>
            <person name="Petersen M."/>
            <person name="Berrin J.G."/>
            <person name="Delaux P.M."/>
            <person name="Dal Grande F."/>
            <person name="Keller J."/>
        </authorList>
    </citation>
    <scope>NUCLEOTIDE SEQUENCE [LARGE SCALE GENOMIC DNA]</scope>
    <source>
        <strain evidence="1 2">SAG 2036</strain>
    </source>
</reference>
<dbReference type="AlphaFoldDB" id="A0AAW1NVC9"/>
<protein>
    <submittedName>
        <fullName evidence="1">Uncharacterized protein</fullName>
    </submittedName>
</protein>
<name>A0AAW1NVC9_9CHLO</name>
<organism evidence="1 2">
    <name type="scientific">Symbiochloris irregularis</name>
    <dbReference type="NCBI Taxonomy" id="706552"/>
    <lineage>
        <taxon>Eukaryota</taxon>
        <taxon>Viridiplantae</taxon>
        <taxon>Chlorophyta</taxon>
        <taxon>core chlorophytes</taxon>
        <taxon>Trebouxiophyceae</taxon>
        <taxon>Trebouxiales</taxon>
        <taxon>Trebouxiaceae</taxon>
        <taxon>Symbiochloris</taxon>
    </lineage>
</organism>
<dbReference type="PANTHER" id="PTHR35128">
    <property type="entry name" value="SECRETION-REGULATING GUANINE NUCLEOTIDE EXCHANGE FACTOR"/>
    <property type="match status" value="1"/>
</dbReference>
<keyword evidence="2" id="KW-1185">Reference proteome</keyword>
<proteinExistence type="predicted"/>
<dbReference type="EMBL" id="JALJOQ010000108">
    <property type="protein sequence ID" value="KAK9797360.1"/>
    <property type="molecule type" value="Genomic_DNA"/>
</dbReference>
<dbReference type="Gene3D" id="3.40.50.1820">
    <property type="entry name" value="alpha/beta hydrolase"/>
    <property type="match status" value="1"/>
</dbReference>
<accession>A0AAW1NVC9</accession>
<comment type="caution">
    <text evidence="1">The sequence shown here is derived from an EMBL/GenBank/DDBJ whole genome shotgun (WGS) entry which is preliminary data.</text>
</comment>
<dbReference type="SUPFAM" id="SSF53474">
    <property type="entry name" value="alpha/beta-Hydrolases"/>
    <property type="match status" value="1"/>
</dbReference>
<dbReference type="InterPro" id="IPR029058">
    <property type="entry name" value="AB_hydrolase_fold"/>
</dbReference>
<evidence type="ECO:0000313" key="1">
    <source>
        <dbReference type="EMBL" id="KAK9797360.1"/>
    </source>
</evidence>
<gene>
    <name evidence="1" type="ORF">WJX73_002960</name>
</gene>
<dbReference type="PANTHER" id="PTHR35128:SF1">
    <property type="entry name" value="SECRETION-REGULATING GUANINE NUCLEOTIDE EXCHANGE FACTOR"/>
    <property type="match status" value="1"/>
</dbReference>
<dbReference type="Proteomes" id="UP001465755">
    <property type="component" value="Unassembled WGS sequence"/>
</dbReference>
<sequence>MPSRWTRSNLRVGFLLVGSLLAVILLQRIYATVGQSAGRKAHISAQSGLEQSAKAYTAGSLAAHVRAYSEVLDGTEVLLLNTTKPKAVLLVFHGCSHSATDWWFGSDTCQTCSGLPEEVAITLKALNRHWAVLAFSSSDRTRYRCWDSNFPPENSVDTLQVIRTFHTVATREGWPQDLPRYALGGSSGGAFLLHLALRLELTALCSQLMAVRSASLESPPHALGASEQGWTYPPAAFVHMARDKHTVAAVEQNMAVLKKQGVKTMQIIVQPTPLTPTFMAERVDGITLEQSKAVFEALREGDALDESGWLRADPRTTGAASYVSMLHIDPRRQQAAANGQAAVADALPASAPSCTDGQQAKGIKCWVSRLHMAYTSWRSLVRSRLPEANVAADESAIAEELNVAWASHELVRDPMDEVFDWMEAQRVPVKHGKPLT</sequence>
<evidence type="ECO:0000313" key="2">
    <source>
        <dbReference type="Proteomes" id="UP001465755"/>
    </source>
</evidence>